<keyword evidence="2" id="KW-1185">Reference proteome</keyword>
<dbReference type="Proteomes" id="UP001224661">
    <property type="component" value="Unassembled WGS sequence"/>
</dbReference>
<dbReference type="RefSeq" id="WP_282516614.1">
    <property type="nucleotide sequence ID" value="NZ_JASCIR010000040.1"/>
</dbReference>
<organism evidence="1 2">
    <name type="scientific">Streptomyces solicavernae</name>
    <dbReference type="NCBI Taxonomy" id="3043614"/>
    <lineage>
        <taxon>Bacteria</taxon>
        <taxon>Bacillati</taxon>
        <taxon>Actinomycetota</taxon>
        <taxon>Actinomycetes</taxon>
        <taxon>Kitasatosporales</taxon>
        <taxon>Streptomycetaceae</taxon>
        <taxon>Streptomyces</taxon>
    </lineage>
</organism>
<accession>A0ABT6S0M7</accession>
<protein>
    <submittedName>
        <fullName evidence="1">Uncharacterized protein</fullName>
    </submittedName>
</protein>
<proteinExistence type="predicted"/>
<reference evidence="1 2" key="1">
    <citation type="submission" date="2023-05" db="EMBL/GenBank/DDBJ databases">
        <title>Draft genome sequence of Streptomyces sp. B-S-A8 isolated from a cave soil in Thailand.</title>
        <authorList>
            <person name="Chamroensaksri N."/>
            <person name="Muangham S."/>
        </authorList>
    </citation>
    <scope>NUCLEOTIDE SEQUENCE [LARGE SCALE GENOMIC DNA]</scope>
    <source>
        <strain evidence="1 2">B-S-A8</strain>
    </source>
</reference>
<name>A0ABT6S0M7_9ACTN</name>
<sequence length="292" mass="33495">MDNAAEKKQAALNDLRIWRSWFDRRDPLIYAAHVSGATLAEIREASGVAKNTARTAIAAQEEAMTATTDTLAKFHHPNFVSAEPGRFEGEWKFTWKPFTGREEEPLRPVESYGNDDLSSEDRKMLELEYRAATEMWGTARFHLKARPQISSMAMPWNTYRRARAAMEDTYDSLLSTADTNWRAQVMKLTDLHHKVLAAAKDWDKAAAELALIHKEYERTVGAEESYSISHLVSGYETNTQGWDLRYHHEYDPSDRYIPHGEKFQTPAVKESMVEIERQKSRIREVADLAGDR</sequence>
<dbReference type="EMBL" id="JASCIR010000040">
    <property type="protein sequence ID" value="MDI3390135.1"/>
    <property type="molecule type" value="Genomic_DNA"/>
</dbReference>
<evidence type="ECO:0000313" key="1">
    <source>
        <dbReference type="EMBL" id="MDI3390135.1"/>
    </source>
</evidence>
<evidence type="ECO:0000313" key="2">
    <source>
        <dbReference type="Proteomes" id="UP001224661"/>
    </source>
</evidence>
<comment type="caution">
    <text evidence="1">The sequence shown here is derived from an EMBL/GenBank/DDBJ whole genome shotgun (WGS) entry which is preliminary data.</text>
</comment>
<gene>
    <name evidence="1" type="ORF">QIS99_28675</name>
</gene>